<keyword evidence="3" id="KW-1185">Reference proteome</keyword>
<proteinExistence type="predicted"/>
<organism evidence="2 3">
    <name type="scientific">Erwinia rhapontici</name>
    <name type="common">Pectobacterium rhapontici</name>
    <dbReference type="NCBI Taxonomy" id="55212"/>
    <lineage>
        <taxon>Bacteria</taxon>
        <taxon>Pseudomonadati</taxon>
        <taxon>Pseudomonadota</taxon>
        <taxon>Gammaproteobacteria</taxon>
        <taxon>Enterobacterales</taxon>
        <taxon>Erwiniaceae</taxon>
        <taxon>Erwinia</taxon>
    </lineage>
</organism>
<dbReference type="Proteomes" id="UP000677515">
    <property type="component" value="Chromosome"/>
</dbReference>
<gene>
    <name evidence="2" type="ORF">ERHA53_23770</name>
</gene>
<protein>
    <submittedName>
        <fullName evidence="2">Uncharacterized protein</fullName>
    </submittedName>
</protein>
<keyword evidence="1" id="KW-0812">Transmembrane</keyword>
<evidence type="ECO:0000313" key="3">
    <source>
        <dbReference type="Proteomes" id="UP000677515"/>
    </source>
</evidence>
<dbReference type="EMBL" id="AP024329">
    <property type="protein sequence ID" value="BCQ35034.1"/>
    <property type="molecule type" value="Genomic_DNA"/>
</dbReference>
<name>A0ABM7N0M4_ERWRD</name>
<keyword evidence="1" id="KW-0472">Membrane</keyword>
<reference evidence="2 3" key="1">
    <citation type="submission" date="2021-01" db="EMBL/GenBank/DDBJ databases">
        <title>Complete genome sequence of Erwinia rhapontici MAFF 311153.</title>
        <authorList>
            <person name="Morohoshi T."/>
            <person name="Someya N."/>
        </authorList>
    </citation>
    <scope>NUCLEOTIDE SEQUENCE [LARGE SCALE GENOMIC DNA]</scope>
    <source>
        <strain evidence="2 3">MAFF 311153</strain>
    </source>
</reference>
<accession>A0ABM7N0M4</accession>
<feature type="transmembrane region" description="Helical" evidence="1">
    <location>
        <begin position="36"/>
        <end position="54"/>
    </location>
</feature>
<evidence type="ECO:0000256" key="1">
    <source>
        <dbReference type="SAM" id="Phobius"/>
    </source>
</evidence>
<keyword evidence="1" id="KW-1133">Transmembrane helix</keyword>
<sequence>MKILLYFLKDTASDFIVNMVVIFLFVFYYFVVPDYWFLSSLLTIVAVGTVRIFFSKKN</sequence>
<evidence type="ECO:0000313" key="2">
    <source>
        <dbReference type="EMBL" id="BCQ35034.1"/>
    </source>
</evidence>
<feature type="transmembrane region" description="Helical" evidence="1">
    <location>
        <begin position="12"/>
        <end position="30"/>
    </location>
</feature>